<gene>
    <name evidence="6" type="ORF">SAMN05192529_103116</name>
</gene>
<keyword evidence="7" id="KW-1185">Reference proteome</keyword>
<evidence type="ECO:0000256" key="2">
    <source>
        <dbReference type="ARBA" id="ARBA00022692"/>
    </source>
</evidence>
<comment type="subcellular location">
    <subcellularLocation>
        <location evidence="1">Membrane</location>
        <topology evidence="1">Multi-pass membrane protein</topology>
    </subcellularLocation>
</comment>
<feature type="transmembrane region" description="Helical" evidence="5">
    <location>
        <begin position="425"/>
        <end position="447"/>
    </location>
</feature>
<evidence type="ECO:0000313" key="6">
    <source>
        <dbReference type="EMBL" id="SDZ87803.1"/>
    </source>
</evidence>
<dbReference type="InterPro" id="IPR050598">
    <property type="entry name" value="AminoAcid_Transporter"/>
</dbReference>
<proteinExistence type="predicted"/>
<evidence type="ECO:0000256" key="3">
    <source>
        <dbReference type="ARBA" id="ARBA00022989"/>
    </source>
</evidence>
<dbReference type="Pfam" id="PF13520">
    <property type="entry name" value="AA_permease_2"/>
    <property type="match status" value="1"/>
</dbReference>
<keyword evidence="2 5" id="KW-0812">Transmembrane</keyword>
<feature type="transmembrane region" description="Helical" evidence="5">
    <location>
        <begin position="179"/>
        <end position="199"/>
    </location>
</feature>
<reference evidence="6 7" key="1">
    <citation type="submission" date="2016-10" db="EMBL/GenBank/DDBJ databases">
        <authorList>
            <person name="de Groot N.N."/>
        </authorList>
    </citation>
    <scope>NUCLEOTIDE SEQUENCE [LARGE SCALE GENOMIC DNA]</scope>
    <source>
        <strain evidence="6 7">Vu-144</strain>
    </source>
</reference>
<dbReference type="GO" id="GO:0015179">
    <property type="term" value="F:L-amino acid transmembrane transporter activity"/>
    <property type="evidence" value="ECO:0007669"/>
    <property type="project" value="TreeGrafter"/>
</dbReference>
<evidence type="ECO:0000256" key="5">
    <source>
        <dbReference type="SAM" id="Phobius"/>
    </source>
</evidence>
<sequence length="483" mass="52724">MENNQQDAPRQGALVRSFGLKMAIIIVMSAIIGSGVFKKVAPMSQVLYEPWLVVLAWVLSGIIILFGVFSIAELGTMFPRSGGPFAWLEEVYGKLISFLYGWSCFTVIQTAAISSVAFVFAGALASFVPLPHLPHAVEQISIAGLTPFSNFGGKLVASLLIILLTLVNIRGTKKGGHVSLVFTFLITLAILIIVCLAFGSSVGNVETLKSVSQLMPTEGFTFLTFITAMFIAMRHAFWGYEGWVALGFISEELHQPKKNLPRAMIIGIVLIIILYALLNAAYLYVLPIDELLAAVNLNENSIAAVVVVDKLVGSTGVYVVSGMILISTFGCTNATILLSSRIYYAMAGNGLFFKSAAKCHPKRNTPANALLYQGIWGVILVFSGSFDLLTDLLIIAAFVFYGLIVLGVIVLRIRKPALPRPYRTWGYPLVPWIFLLFCCTLLVVSVVESPVKSMIGFCLIFSGLPFYYYWNNKMEKGGLHKPS</sequence>
<dbReference type="InterPro" id="IPR002293">
    <property type="entry name" value="AA/rel_permease1"/>
</dbReference>
<feature type="transmembrane region" description="Helical" evidence="5">
    <location>
        <begin position="317"/>
        <end position="344"/>
    </location>
</feature>
<evidence type="ECO:0000256" key="4">
    <source>
        <dbReference type="ARBA" id="ARBA00023136"/>
    </source>
</evidence>
<dbReference type="PANTHER" id="PTHR11785">
    <property type="entry name" value="AMINO ACID TRANSPORTER"/>
    <property type="match status" value="1"/>
</dbReference>
<feature type="transmembrane region" description="Helical" evidence="5">
    <location>
        <begin position="99"/>
        <end position="128"/>
    </location>
</feature>
<feature type="transmembrane region" description="Helical" evidence="5">
    <location>
        <begin position="148"/>
        <end position="167"/>
    </location>
</feature>
<feature type="transmembrane region" description="Helical" evidence="5">
    <location>
        <begin position="392"/>
        <end position="413"/>
    </location>
</feature>
<dbReference type="PANTHER" id="PTHR11785:SF512">
    <property type="entry name" value="SOBREMESA, ISOFORM B"/>
    <property type="match status" value="1"/>
</dbReference>
<keyword evidence="4 5" id="KW-0472">Membrane</keyword>
<name>A0A1H3WKZ1_9BACT</name>
<dbReference type="PIRSF" id="PIRSF006060">
    <property type="entry name" value="AA_transporter"/>
    <property type="match status" value="1"/>
</dbReference>
<dbReference type="EMBL" id="FNQY01000003">
    <property type="protein sequence ID" value="SDZ87803.1"/>
    <property type="molecule type" value="Genomic_DNA"/>
</dbReference>
<dbReference type="GO" id="GO:0016020">
    <property type="term" value="C:membrane"/>
    <property type="evidence" value="ECO:0007669"/>
    <property type="project" value="UniProtKB-SubCell"/>
</dbReference>
<keyword evidence="3 5" id="KW-1133">Transmembrane helix</keyword>
<dbReference type="AlphaFoldDB" id="A0A1H3WKZ1"/>
<dbReference type="Gene3D" id="1.20.1740.10">
    <property type="entry name" value="Amino acid/polyamine transporter I"/>
    <property type="match status" value="1"/>
</dbReference>
<feature type="transmembrane region" description="Helical" evidence="5">
    <location>
        <begin position="57"/>
        <end position="78"/>
    </location>
</feature>
<feature type="transmembrane region" description="Helical" evidence="5">
    <location>
        <begin position="18"/>
        <end position="37"/>
    </location>
</feature>
<dbReference type="RefSeq" id="WP_091393946.1">
    <property type="nucleotide sequence ID" value="NZ_FNQY01000003.1"/>
</dbReference>
<dbReference type="OrthoDB" id="9806937at2"/>
<organism evidence="6 7">
    <name type="scientific">Arachidicoccus rhizosphaerae</name>
    <dbReference type="NCBI Taxonomy" id="551991"/>
    <lineage>
        <taxon>Bacteria</taxon>
        <taxon>Pseudomonadati</taxon>
        <taxon>Bacteroidota</taxon>
        <taxon>Chitinophagia</taxon>
        <taxon>Chitinophagales</taxon>
        <taxon>Chitinophagaceae</taxon>
        <taxon>Arachidicoccus</taxon>
    </lineage>
</organism>
<protein>
    <submittedName>
        <fullName evidence="6">Basic amino acid/polyamine antiporter, APA family</fullName>
    </submittedName>
</protein>
<feature type="transmembrane region" description="Helical" evidence="5">
    <location>
        <begin position="365"/>
        <end position="386"/>
    </location>
</feature>
<accession>A0A1H3WKZ1</accession>
<dbReference type="Proteomes" id="UP000199041">
    <property type="component" value="Unassembled WGS sequence"/>
</dbReference>
<feature type="transmembrane region" description="Helical" evidence="5">
    <location>
        <begin position="219"/>
        <end position="240"/>
    </location>
</feature>
<feature type="transmembrane region" description="Helical" evidence="5">
    <location>
        <begin position="453"/>
        <end position="470"/>
    </location>
</feature>
<evidence type="ECO:0000313" key="7">
    <source>
        <dbReference type="Proteomes" id="UP000199041"/>
    </source>
</evidence>
<feature type="transmembrane region" description="Helical" evidence="5">
    <location>
        <begin position="260"/>
        <end position="285"/>
    </location>
</feature>
<evidence type="ECO:0000256" key="1">
    <source>
        <dbReference type="ARBA" id="ARBA00004141"/>
    </source>
</evidence>
<dbReference type="STRING" id="551991.SAMN05192529_103116"/>